<evidence type="ECO:0000259" key="1">
    <source>
        <dbReference type="Pfam" id="PF14008"/>
    </source>
</evidence>
<dbReference type="Pfam" id="PF14008">
    <property type="entry name" value="Metallophos_C"/>
    <property type="match status" value="1"/>
</dbReference>
<proteinExistence type="predicted"/>
<evidence type="ECO:0000313" key="2">
    <source>
        <dbReference type="Proteomes" id="UP000050761"/>
    </source>
</evidence>
<feature type="domain" description="Purple acid phosphatase C-terminal" evidence="1">
    <location>
        <begin position="47"/>
        <end position="109"/>
    </location>
</feature>
<dbReference type="InterPro" id="IPR029052">
    <property type="entry name" value="Metallo-depent_PP-like"/>
</dbReference>
<dbReference type="AlphaFoldDB" id="A0A183FZW7"/>
<sequence length="130" mass="14758">LPGLESPFLKYGVDLGFWGHMHYYERFYPVANKKYWNSPNCYHNAVAPTYVLTGSARKEVGSIQVITQASKETTSRINQYGYTIMTVANSTHIHLEQISIDKDEAVVDEFWLSKDAGFVATEEMRSVVNS</sequence>
<reference evidence="3" key="1">
    <citation type="submission" date="2019-09" db="UniProtKB">
        <authorList>
            <consortium name="WormBaseParasite"/>
        </authorList>
    </citation>
    <scope>IDENTIFICATION</scope>
</reference>
<protein>
    <submittedName>
        <fullName evidence="3">Metallophos_C domain-containing protein</fullName>
    </submittedName>
</protein>
<accession>A0A183FZW7</accession>
<dbReference type="WBParaSite" id="HPBE_0001433701-mRNA-1">
    <property type="protein sequence ID" value="HPBE_0001433701-mRNA-1"/>
    <property type="gene ID" value="HPBE_0001433701"/>
</dbReference>
<dbReference type="SUPFAM" id="SSF56300">
    <property type="entry name" value="Metallo-dependent phosphatases"/>
    <property type="match status" value="1"/>
</dbReference>
<keyword evidence="2" id="KW-1185">Reference proteome</keyword>
<dbReference type="PANTHER" id="PTHR45867">
    <property type="entry name" value="PURPLE ACID PHOSPHATASE"/>
    <property type="match status" value="1"/>
</dbReference>
<dbReference type="Gene3D" id="3.60.21.10">
    <property type="match status" value="1"/>
</dbReference>
<dbReference type="PANTHER" id="PTHR45867:SF10">
    <property type="entry name" value="PURPLE ACID PHOSPHATASE"/>
    <property type="match status" value="1"/>
</dbReference>
<organism evidence="2 3">
    <name type="scientific">Heligmosomoides polygyrus</name>
    <name type="common">Parasitic roundworm</name>
    <dbReference type="NCBI Taxonomy" id="6339"/>
    <lineage>
        <taxon>Eukaryota</taxon>
        <taxon>Metazoa</taxon>
        <taxon>Ecdysozoa</taxon>
        <taxon>Nematoda</taxon>
        <taxon>Chromadorea</taxon>
        <taxon>Rhabditida</taxon>
        <taxon>Rhabditina</taxon>
        <taxon>Rhabditomorpha</taxon>
        <taxon>Strongyloidea</taxon>
        <taxon>Heligmosomidae</taxon>
        <taxon>Heligmosomoides</taxon>
    </lineage>
</organism>
<dbReference type="Proteomes" id="UP000050761">
    <property type="component" value="Unassembled WGS sequence"/>
</dbReference>
<evidence type="ECO:0000313" key="3">
    <source>
        <dbReference type="WBParaSite" id="HPBE_0001433701-mRNA-1"/>
    </source>
</evidence>
<name>A0A183FZW7_HELPZ</name>
<dbReference type="InterPro" id="IPR025733">
    <property type="entry name" value="PAPs_C"/>
</dbReference>